<protein>
    <submittedName>
        <fullName evidence="1">Uncharacterized protein</fullName>
    </submittedName>
</protein>
<evidence type="ECO:0000313" key="1">
    <source>
        <dbReference type="EMBL" id="ETX02994.1"/>
    </source>
</evidence>
<organism evidence="1 2">
    <name type="scientific">Candidatus Entotheonella gemina</name>
    <dbReference type="NCBI Taxonomy" id="1429439"/>
    <lineage>
        <taxon>Bacteria</taxon>
        <taxon>Pseudomonadati</taxon>
        <taxon>Nitrospinota/Tectimicrobiota group</taxon>
        <taxon>Candidatus Tectimicrobiota</taxon>
        <taxon>Candidatus Entotheonellia</taxon>
        <taxon>Candidatus Entotheonellales</taxon>
        <taxon>Candidatus Entotheonellaceae</taxon>
        <taxon>Candidatus Entotheonella</taxon>
    </lineage>
</organism>
<dbReference type="Proteomes" id="UP000019140">
    <property type="component" value="Unassembled WGS sequence"/>
</dbReference>
<dbReference type="AlphaFoldDB" id="W4LY17"/>
<dbReference type="HOGENOM" id="CLU_2300661_0_0_7"/>
<comment type="caution">
    <text evidence="1">The sequence shown here is derived from an EMBL/GenBank/DDBJ whole genome shotgun (WGS) entry which is preliminary data.</text>
</comment>
<name>W4LY17_9BACT</name>
<evidence type="ECO:0000313" key="2">
    <source>
        <dbReference type="Proteomes" id="UP000019140"/>
    </source>
</evidence>
<proteinExistence type="predicted"/>
<keyword evidence="2" id="KW-1185">Reference proteome</keyword>
<reference evidence="1 2" key="1">
    <citation type="journal article" date="2014" name="Nature">
        <title>An environmental bacterial taxon with a large and distinct metabolic repertoire.</title>
        <authorList>
            <person name="Wilson M.C."/>
            <person name="Mori T."/>
            <person name="Ruckert C."/>
            <person name="Uria A.R."/>
            <person name="Helf M.J."/>
            <person name="Takada K."/>
            <person name="Gernert C."/>
            <person name="Steffens U.A."/>
            <person name="Heycke N."/>
            <person name="Schmitt S."/>
            <person name="Rinke C."/>
            <person name="Helfrich E.J."/>
            <person name="Brachmann A.O."/>
            <person name="Gurgui C."/>
            <person name="Wakimoto T."/>
            <person name="Kracht M."/>
            <person name="Crusemann M."/>
            <person name="Hentschel U."/>
            <person name="Abe I."/>
            <person name="Matsunaga S."/>
            <person name="Kalinowski J."/>
            <person name="Takeyama H."/>
            <person name="Piel J."/>
        </authorList>
    </citation>
    <scope>NUCLEOTIDE SEQUENCE [LARGE SCALE GENOMIC DNA]</scope>
    <source>
        <strain evidence="2">TSY2</strain>
    </source>
</reference>
<sequence>MYMMRLVYHCKRGKSLEIVECLKALNELYTSDGCKNGRIYIDRMGLMDRAIYDFELESIDRFYSVLKDRYAALSPEAQQIVDRLNDYAEEGYRELYEVIV</sequence>
<dbReference type="EMBL" id="AZHX01001474">
    <property type="protein sequence ID" value="ETX02994.1"/>
    <property type="molecule type" value="Genomic_DNA"/>
</dbReference>
<accession>W4LY17</accession>
<gene>
    <name evidence="1" type="ORF">ETSY2_34355</name>
</gene>